<dbReference type="RefSeq" id="WP_070977727.1">
    <property type="nucleotide sequence ID" value="NZ_CP043420.1"/>
</dbReference>
<protein>
    <submittedName>
        <fullName evidence="1">Uncharacterized protein</fullName>
    </submittedName>
</protein>
<dbReference type="Proteomes" id="UP000322553">
    <property type="component" value="Chromosome"/>
</dbReference>
<dbReference type="EMBL" id="CP043420">
    <property type="protein sequence ID" value="QEL11383.1"/>
    <property type="molecule type" value="Genomic_DNA"/>
</dbReference>
<proteinExistence type="predicted"/>
<sequence length="89" mass="10018">MSLSPIVASIREDGLIELCCTQCEPVRSERYFDWYHFFGFAVARLRDDGYYVCCRRCGAGNAVHARTPMVTAAMLAPIRDAVGHSDRML</sequence>
<keyword evidence="2" id="KW-1185">Reference proteome</keyword>
<evidence type="ECO:0000313" key="1">
    <source>
        <dbReference type="EMBL" id="QEL11383.1"/>
    </source>
</evidence>
<gene>
    <name evidence="1" type="ORF">FY550_09685</name>
</gene>
<name>A0A1S1NXA2_9GAMM</name>
<evidence type="ECO:0000313" key="2">
    <source>
        <dbReference type="Proteomes" id="UP000322553"/>
    </source>
</evidence>
<dbReference type="KEGG" id="kuy:FY550_09685"/>
<organism evidence="1 2">
    <name type="scientific">Kushneria phosphatilytica</name>
    <dbReference type="NCBI Taxonomy" id="657387"/>
    <lineage>
        <taxon>Bacteria</taxon>
        <taxon>Pseudomonadati</taxon>
        <taxon>Pseudomonadota</taxon>
        <taxon>Gammaproteobacteria</taxon>
        <taxon>Oceanospirillales</taxon>
        <taxon>Halomonadaceae</taxon>
        <taxon>Kushneria</taxon>
    </lineage>
</organism>
<dbReference type="OrthoDB" id="9892716at2"/>
<dbReference type="AlphaFoldDB" id="A0A1S1NXA2"/>
<accession>A0A1S1NXA2</accession>
<reference evidence="1 2" key="1">
    <citation type="submission" date="2019-08" db="EMBL/GenBank/DDBJ databases">
        <title>Complete genome sequence of Kushneria sp. YCWA18, a halophilic phosphate-solubilizing bacterium isolated from Daqiao saltern in China.</title>
        <authorList>
            <person name="Du G.-X."/>
            <person name="Qu L.-Y."/>
        </authorList>
    </citation>
    <scope>NUCLEOTIDE SEQUENCE [LARGE SCALE GENOMIC DNA]</scope>
    <source>
        <strain evidence="1 2">YCWA18</strain>
    </source>
</reference>